<evidence type="ECO:0000313" key="10">
    <source>
        <dbReference type="EMBL" id="MPA70701.1"/>
    </source>
</evidence>
<keyword evidence="5" id="KW-0804">Transcription</keyword>
<dbReference type="SMART" id="SM00717">
    <property type="entry name" value="SANT"/>
    <property type="match status" value="1"/>
</dbReference>
<evidence type="ECO:0000256" key="2">
    <source>
        <dbReference type="ARBA" id="ARBA00022737"/>
    </source>
</evidence>
<dbReference type="PROSITE" id="PS51294">
    <property type="entry name" value="HTH_MYB"/>
    <property type="match status" value="1"/>
</dbReference>
<feature type="domain" description="HTH myb-type" evidence="9">
    <location>
        <begin position="35"/>
        <end position="89"/>
    </location>
</feature>
<name>A0A5B7BRX5_DAVIN</name>
<evidence type="ECO:0000256" key="5">
    <source>
        <dbReference type="ARBA" id="ARBA00023163"/>
    </source>
</evidence>
<feature type="compositionally biased region" description="Gly residues" evidence="7">
    <location>
        <begin position="13"/>
        <end position="30"/>
    </location>
</feature>
<evidence type="ECO:0000256" key="1">
    <source>
        <dbReference type="ARBA" id="ARBA00004123"/>
    </source>
</evidence>
<evidence type="ECO:0000256" key="6">
    <source>
        <dbReference type="ARBA" id="ARBA00023242"/>
    </source>
</evidence>
<dbReference type="PANTHER" id="PTHR47995:SF18">
    <property type="entry name" value="TRANSCRIPTION FACTOR MYB65"/>
    <property type="match status" value="1"/>
</dbReference>
<keyword evidence="6" id="KW-0539">Nucleus</keyword>
<dbReference type="AlphaFoldDB" id="A0A5B7BRX5"/>
<evidence type="ECO:0000256" key="4">
    <source>
        <dbReference type="ARBA" id="ARBA00023125"/>
    </source>
</evidence>
<evidence type="ECO:0000259" key="8">
    <source>
        <dbReference type="PROSITE" id="PS50090"/>
    </source>
</evidence>
<dbReference type="GO" id="GO:0005634">
    <property type="term" value="C:nucleus"/>
    <property type="evidence" value="ECO:0007669"/>
    <property type="project" value="UniProtKB-SubCell"/>
</dbReference>
<dbReference type="InterPro" id="IPR017930">
    <property type="entry name" value="Myb_dom"/>
</dbReference>
<dbReference type="FunFam" id="1.10.10.60:FF:000001">
    <property type="entry name" value="MYB-related transcription factor"/>
    <property type="match status" value="1"/>
</dbReference>
<protein>
    <submittedName>
        <fullName evidence="10">Putative r2r3-myb transcription factor</fullName>
    </submittedName>
</protein>
<proteinExistence type="predicted"/>
<organism evidence="10">
    <name type="scientific">Davidia involucrata</name>
    <name type="common">Dove tree</name>
    <dbReference type="NCBI Taxonomy" id="16924"/>
    <lineage>
        <taxon>Eukaryota</taxon>
        <taxon>Viridiplantae</taxon>
        <taxon>Streptophyta</taxon>
        <taxon>Embryophyta</taxon>
        <taxon>Tracheophyta</taxon>
        <taxon>Spermatophyta</taxon>
        <taxon>Magnoliopsida</taxon>
        <taxon>eudicotyledons</taxon>
        <taxon>Gunneridae</taxon>
        <taxon>Pentapetalae</taxon>
        <taxon>asterids</taxon>
        <taxon>Cornales</taxon>
        <taxon>Nyssaceae</taxon>
        <taxon>Davidia</taxon>
    </lineage>
</organism>
<evidence type="ECO:0000256" key="7">
    <source>
        <dbReference type="SAM" id="MobiDB-lite"/>
    </source>
</evidence>
<gene>
    <name evidence="10" type="ORF">Din_040142</name>
</gene>
<evidence type="ECO:0000256" key="3">
    <source>
        <dbReference type="ARBA" id="ARBA00023015"/>
    </source>
</evidence>
<dbReference type="Pfam" id="PF00249">
    <property type="entry name" value="Myb_DNA-binding"/>
    <property type="match status" value="1"/>
</dbReference>
<sequence>MTTPDNDSLLGSYDGGGGGGGSSGGRGSNGCGELTIKKGPWTPEEDAILMEYIEKYGQRNWSAIQKNSGLRRCAKSCRLRWANHLRPNLKKGPFTPRTTGR</sequence>
<dbReference type="PROSITE" id="PS50090">
    <property type="entry name" value="MYB_LIKE"/>
    <property type="match status" value="1"/>
</dbReference>
<dbReference type="CDD" id="cd00167">
    <property type="entry name" value="SANT"/>
    <property type="match status" value="1"/>
</dbReference>
<feature type="domain" description="Myb-like" evidence="8">
    <location>
        <begin position="33"/>
        <end position="85"/>
    </location>
</feature>
<dbReference type="InterPro" id="IPR001005">
    <property type="entry name" value="SANT/Myb"/>
</dbReference>
<dbReference type="EMBL" id="GHES01040142">
    <property type="protein sequence ID" value="MPA70701.1"/>
    <property type="molecule type" value="Transcribed_RNA"/>
</dbReference>
<feature type="region of interest" description="Disordered" evidence="7">
    <location>
        <begin position="1"/>
        <end position="39"/>
    </location>
</feature>
<dbReference type="Gene3D" id="1.10.10.60">
    <property type="entry name" value="Homeodomain-like"/>
    <property type="match status" value="1"/>
</dbReference>
<dbReference type="GO" id="GO:0003677">
    <property type="term" value="F:DNA binding"/>
    <property type="evidence" value="ECO:0007669"/>
    <property type="project" value="UniProtKB-KW"/>
</dbReference>
<comment type="subcellular location">
    <subcellularLocation>
        <location evidence="1">Nucleus</location>
    </subcellularLocation>
</comment>
<dbReference type="SUPFAM" id="SSF46689">
    <property type="entry name" value="Homeodomain-like"/>
    <property type="match status" value="1"/>
</dbReference>
<keyword evidence="4" id="KW-0238">DNA-binding</keyword>
<accession>A0A5B7BRX5</accession>
<reference evidence="10" key="1">
    <citation type="submission" date="2019-08" db="EMBL/GenBank/DDBJ databases">
        <title>Reference gene set and small RNA set construction with multiple tissues from Davidia involucrata Baill.</title>
        <authorList>
            <person name="Yang H."/>
            <person name="Zhou C."/>
            <person name="Li G."/>
            <person name="Wang J."/>
            <person name="Gao P."/>
            <person name="Wang M."/>
            <person name="Wang R."/>
            <person name="Zhao Y."/>
        </authorList>
    </citation>
    <scope>NUCLEOTIDE SEQUENCE</scope>
    <source>
        <tissue evidence="10">Mixed with DoveR01_LX</tissue>
    </source>
</reference>
<keyword evidence="2" id="KW-0677">Repeat</keyword>
<dbReference type="InterPro" id="IPR009057">
    <property type="entry name" value="Homeodomain-like_sf"/>
</dbReference>
<dbReference type="PANTHER" id="PTHR47995">
    <property type="entry name" value="TRANSCRIPTION FACTOR MYB33-RELATED"/>
    <property type="match status" value="1"/>
</dbReference>
<keyword evidence="3" id="KW-0805">Transcription regulation</keyword>
<evidence type="ECO:0000259" key="9">
    <source>
        <dbReference type="PROSITE" id="PS51294"/>
    </source>
</evidence>